<dbReference type="GO" id="GO:0015562">
    <property type="term" value="F:efflux transmembrane transporter activity"/>
    <property type="evidence" value="ECO:0007669"/>
    <property type="project" value="TreeGrafter"/>
</dbReference>
<dbReference type="InterPro" id="IPR058637">
    <property type="entry name" value="YknX-like_C"/>
</dbReference>
<evidence type="ECO:0000313" key="5">
    <source>
        <dbReference type="Proteomes" id="UP000320431"/>
    </source>
</evidence>
<accession>A0A508B729</accession>
<dbReference type="InterPro" id="IPR006143">
    <property type="entry name" value="RND_pump_MFP"/>
</dbReference>
<dbReference type="Pfam" id="PF25973">
    <property type="entry name" value="BSH_CzcB"/>
    <property type="match status" value="1"/>
</dbReference>
<evidence type="ECO:0000259" key="3">
    <source>
        <dbReference type="Pfam" id="PF25989"/>
    </source>
</evidence>
<dbReference type="PANTHER" id="PTHR30469">
    <property type="entry name" value="MULTIDRUG RESISTANCE PROTEIN MDTA"/>
    <property type="match status" value="1"/>
</dbReference>
<evidence type="ECO:0000259" key="2">
    <source>
        <dbReference type="Pfam" id="PF25973"/>
    </source>
</evidence>
<name>A0A508B729_9GAMM</name>
<evidence type="ECO:0000313" key="4">
    <source>
        <dbReference type="EMBL" id="KAB8198536.1"/>
    </source>
</evidence>
<sequence>MEPPMPTPKKILIALAVLASAVLLYQLRSAPADTRASSDASDGVPGAAAAERAPAVVRVAPAVEAEFAPLHHASGSVISRHDARIASEQDGRIVRIAEVGTYLRTGEPLAALDDTALRLREREASAELARIQTQLGQARRQERRYAQLADAQNIARAQYEQVQADRDVLAQEHARAAALLAQTRHQRERMVIRAPFDGMVVEHQAELGEFLARGATVARLVDTDGLEIQARAPVSLAAHLTVGGPVRVLAGDASGDHRISAVVPVGDEASRQLEIRVALDETRLPVGSAVELAIPADRPRQVVAVPRDAVLLRRDGNYVIRVDDGERAQRVAVELGDELDELVEVDGPLSAGDLLVVLGGERLEPGQPVRIEATEAVAVQAGSGRHYAGTAR</sequence>
<reference evidence="4 5" key="1">
    <citation type="submission" date="2019-10" db="EMBL/GenBank/DDBJ databases">
        <title>Lysobacter alkalisoli sp. nov., isolated from saline-alkaline soil.</title>
        <authorList>
            <person name="Sun J.-Q."/>
        </authorList>
    </citation>
    <scope>NUCLEOTIDE SEQUENCE [LARGE SCALE GENOMIC DNA]</scope>
    <source>
        <strain evidence="4 5">KCTC 42381</strain>
    </source>
</reference>
<dbReference type="InterPro" id="IPR058647">
    <property type="entry name" value="BSH_CzcB-like"/>
</dbReference>
<dbReference type="Gene3D" id="1.10.287.470">
    <property type="entry name" value="Helix hairpin bin"/>
    <property type="match status" value="1"/>
</dbReference>
<comment type="similarity">
    <text evidence="1">Belongs to the membrane fusion protein (MFP) (TC 8.A.1) family.</text>
</comment>
<dbReference type="NCBIfam" id="TIGR01730">
    <property type="entry name" value="RND_mfp"/>
    <property type="match status" value="1"/>
</dbReference>
<dbReference type="Gene3D" id="2.40.30.170">
    <property type="match status" value="1"/>
</dbReference>
<feature type="domain" description="YknX-like C-terminal permuted SH3-like" evidence="3">
    <location>
        <begin position="302"/>
        <end position="370"/>
    </location>
</feature>
<dbReference type="SUPFAM" id="SSF111369">
    <property type="entry name" value="HlyD-like secretion proteins"/>
    <property type="match status" value="1"/>
</dbReference>
<dbReference type="EMBL" id="VICD02000015">
    <property type="protein sequence ID" value="KAB8198536.1"/>
    <property type="molecule type" value="Genomic_DNA"/>
</dbReference>
<dbReference type="PANTHER" id="PTHR30469:SF15">
    <property type="entry name" value="HLYD FAMILY OF SECRETION PROTEINS"/>
    <property type="match status" value="1"/>
</dbReference>
<dbReference type="Gene3D" id="2.40.50.100">
    <property type="match status" value="1"/>
</dbReference>
<proteinExistence type="inferred from homology"/>
<dbReference type="Gene3D" id="2.40.420.20">
    <property type="match status" value="1"/>
</dbReference>
<protein>
    <submittedName>
        <fullName evidence="4">Efflux RND transporter periplasmic adaptor subunit</fullName>
    </submittedName>
</protein>
<dbReference type="AlphaFoldDB" id="A0A508B729"/>
<comment type="caution">
    <text evidence="4">The sequence shown here is derived from an EMBL/GenBank/DDBJ whole genome shotgun (WGS) entry which is preliminary data.</text>
</comment>
<dbReference type="Proteomes" id="UP000320431">
    <property type="component" value="Unassembled WGS sequence"/>
</dbReference>
<organism evidence="4 5">
    <name type="scientific">Marilutibacter maris</name>
    <dbReference type="NCBI Taxonomy" id="1605891"/>
    <lineage>
        <taxon>Bacteria</taxon>
        <taxon>Pseudomonadati</taxon>
        <taxon>Pseudomonadota</taxon>
        <taxon>Gammaproteobacteria</taxon>
        <taxon>Lysobacterales</taxon>
        <taxon>Lysobacteraceae</taxon>
        <taxon>Marilutibacter</taxon>
    </lineage>
</organism>
<feature type="domain" description="CzcB-like barrel-sandwich hybrid" evidence="2">
    <location>
        <begin position="84"/>
        <end position="222"/>
    </location>
</feature>
<dbReference type="Pfam" id="PF25989">
    <property type="entry name" value="YknX_C"/>
    <property type="match status" value="1"/>
</dbReference>
<dbReference type="GO" id="GO:1990281">
    <property type="term" value="C:efflux pump complex"/>
    <property type="evidence" value="ECO:0007669"/>
    <property type="project" value="TreeGrafter"/>
</dbReference>
<gene>
    <name evidence="4" type="ORF">FKV24_001660</name>
</gene>
<evidence type="ECO:0000256" key="1">
    <source>
        <dbReference type="ARBA" id="ARBA00009477"/>
    </source>
</evidence>